<comment type="caution">
    <text evidence="1">The sequence shown here is derived from an EMBL/GenBank/DDBJ whole genome shotgun (WGS) entry which is preliminary data.</text>
</comment>
<accession>A0ABS5DXS8</accession>
<evidence type="ECO:0000313" key="1">
    <source>
        <dbReference type="EMBL" id="MBQ0935948.1"/>
    </source>
</evidence>
<gene>
    <name evidence="1" type="ORF">KAK11_11480</name>
</gene>
<name>A0ABS5DXS8_9BURK</name>
<dbReference type="PANTHER" id="PTHR37943:SF1">
    <property type="entry name" value="PROTEIN VES"/>
    <property type="match status" value="1"/>
</dbReference>
<dbReference type="InterPro" id="IPR014710">
    <property type="entry name" value="RmlC-like_jellyroll"/>
</dbReference>
<dbReference type="InterPro" id="IPR010282">
    <property type="entry name" value="Uncharacterised_HutD/Ves"/>
</dbReference>
<dbReference type="SUPFAM" id="SSF51182">
    <property type="entry name" value="RmlC-like cupins"/>
    <property type="match status" value="1"/>
</dbReference>
<protein>
    <submittedName>
        <fullName evidence="1">HutD family protein</fullName>
    </submittedName>
</protein>
<dbReference type="InterPro" id="IPR011051">
    <property type="entry name" value="RmlC_Cupin_sf"/>
</dbReference>
<dbReference type="Proteomes" id="UP000672097">
    <property type="component" value="Unassembled WGS sequence"/>
</dbReference>
<sequence length="202" mass="21923">MTPRLIPLQSRPAQAWRNGGGQTRELLAWPEAVDWRLRISVADVAQEGPFSLYPGVQRHLAVWQGAGLALHREEGGAEPITLTPSSPAWAFEGEWRISASLLDGPVRDLNLMCRGLPGELRPAVAGHLFAPAHRAAGLFATQPGVCWARPGAGGGDLLSWPLRAETLCWFDAAPAEIWWAPDLMPLGPGPSAWWLSADMKDE</sequence>
<dbReference type="Pfam" id="PF05962">
    <property type="entry name" value="HutD"/>
    <property type="match status" value="1"/>
</dbReference>
<organism evidence="1 2">
    <name type="scientific">Ideonella paludis</name>
    <dbReference type="NCBI Taxonomy" id="1233411"/>
    <lineage>
        <taxon>Bacteria</taxon>
        <taxon>Pseudomonadati</taxon>
        <taxon>Pseudomonadota</taxon>
        <taxon>Betaproteobacteria</taxon>
        <taxon>Burkholderiales</taxon>
        <taxon>Sphaerotilaceae</taxon>
        <taxon>Ideonella</taxon>
    </lineage>
</organism>
<dbReference type="PANTHER" id="PTHR37943">
    <property type="entry name" value="PROTEIN VES"/>
    <property type="match status" value="1"/>
</dbReference>
<dbReference type="EMBL" id="JAGQDG010000004">
    <property type="protein sequence ID" value="MBQ0935948.1"/>
    <property type="molecule type" value="Genomic_DNA"/>
</dbReference>
<proteinExistence type="predicted"/>
<dbReference type="RefSeq" id="WP_210809265.1">
    <property type="nucleotide sequence ID" value="NZ_JAGQDG010000004.1"/>
</dbReference>
<evidence type="ECO:0000313" key="2">
    <source>
        <dbReference type="Proteomes" id="UP000672097"/>
    </source>
</evidence>
<dbReference type="Gene3D" id="2.60.120.10">
    <property type="entry name" value="Jelly Rolls"/>
    <property type="match status" value="1"/>
</dbReference>
<dbReference type="CDD" id="cd20293">
    <property type="entry name" value="cupin_HutD_N"/>
    <property type="match status" value="1"/>
</dbReference>
<keyword evidence="2" id="KW-1185">Reference proteome</keyword>
<reference evidence="1 2" key="1">
    <citation type="submission" date="2021-04" db="EMBL/GenBank/DDBJ databases">
        <title>The genome sequence of type strain Ideonella paludis KCTC 32238.</title>
        <authorList>
            <person name="Liu Y."/>
        </authorList>
    </citation>
    <scope>NUCLEOTIDE SEQUENCE [LARGE SCALE GENOMIC DNA]</scope>
    <source>
        <strain evidence="1 2">KCTC 32238</strain>
    </source>
</reference>